<sequence length="77" mass="8425">MEPEKKMNGAMVGLIIIIVILVLGGIYIWQSKVKALPEGTLQGEVVSPEDEEELNSLEQDLDSVNTDIEANVIESVE</sequence>
<reference evidence="2 3" key="1">
    <citation type="journal article" date="2015" name="Nature">
        <title>rRNA introns, odd ribosomes, and small enigmatic genomes across a large radiation of phyla.</title>
        <authorList>
            <person name="Brown C.T."/>
            <person name="Hug L.A."/>
            <person name="Thomas B.C."/>
            <person name="Sharon I."/>
            <person name="Castelle C.J."/>
            <person name="Singh A."/>
            <person name="Wilkins M.J."/>
            <person name="Williams K.H."/>
            <person name="Banfield J.F."/>
        </authorList>
    </citation>
    <scope>NUCLEOTIDE SEQUENCE [LARGE SCALE GENOMIC DNA]</scope>
</reference>
<dbReference type="AlphaFoldDB" id="A0A0G1VCQ3"/>
<evidence type="ECO:0000313" key="3">
    <source>
        <dbReference type="Proteomes" id="UP000034879"/>
    </source>
</evidence>
<comment type="caution">
    <text evidence="2">The sequence shown here is derived from an EMBL/GenBank/DDBJ whole genome shotgun (WGS) entry which is preliminary data.</text>
</comment>
<gene>
    <name evidence="2" type="ORF">UY01_C0001G0029</name>
</gene>
<name>A0A0G1VCQ3_9BACT</name>
<dbReference type="EMBL" id="LCOJ01000001">
    <property type="protein sequence ID" value="KKU75933.1"/>
    <property type="molecule type" value="Genomic_DNA"/>
</dbReference>
<organism evidence="2 3">
    <name type="scientific">Candidatus Nomurabacteria bacterium GW2011_GWB1_47_6</name>
    <dbReference type="NCBI Taxonomy" id="1618749"/>
    <lineage>
        <taxon>Bacteria</taxon>
        <taxon>Candidatus Nomuraibacteriota</taxon>
    </lineage>
</organism>
<evidence type="ECO:0000313" key="2">
    <source>
        <dbReference type="EMBL" id="KKU75933.1"/>
    </source>
</evidence>
<feature type="transmembrane region" description="Helical" evidence="1">
    <location>
        <begin position="12"/>
        <end position="29"/>
    </location>
</feature>
<keyword evidence="1" id="KW-0812">Transmembrane</keyword>
<keyword evidence="1" id="KW-0472">Membrane</keyword>
<dbReference type="Proteomes" id="UP000034879">
    <property type="component" value="Unassembled WGS sequence"/>
</dbReference>
<evidence type="ECO:0000256" key="1">
    <source>
        <dbReference type="SAM" id="Phobius"/>
    </source>
</evidence>
<proteinExistence type="predicted"/>
<keyword evidence="1" id="KW-1133">Transmembrane helix</keyword>
<protein>
    <submittedName>
        <fullName evidence="2">Uncharacterized protein</fullName>
    </submittedName>
</protein>
<accession>A0A0G1VCQ3</accession>